<gene>
    <name evidence="1" type="ORF">O6H91_01G020600</name>
</gene>
<sequence length="234" mass="25688">MEHNLLANAADSNTHLGLQQNSDIVLQILRPSDAELSEMKQEPPAEHISPNASHAEFPTVRDVQSVPVCGLDGLAGEMQPSASVTTRQATCGLAGACVGDGNQPTVLEMGSVLPDKGDEMECRVCHLNLFNQPDCGDAIELGCACKHDLAAAHRICAEAWFKIRGNRNCEICGVVAKNIMGIEMEAHSRIQERPTNIPETNIRWWNRMPICNLLISLFITAILLPWLFHINLYK</sequence>
<reference evidence="2" key="1">
    <citation type="journal article" date="2024" name="Proc. Natl. Acad. Sci. U.S.A.">
        <title>Extraordinary preservation of gene collinearity over three hundred million years revealed in homosporous lycophytes.</title>
        <authorList>
            <person name="Li C."/>
            <person name="Wickell D."/>
            <person name="Kuo L.Y."/>
            <person name="Chen X."/>
            <person name="Nie B."/>
            <person name="Liao X."/>
            <person name="Peng D."/>
            <person name="Ji J."/>
            <person name="Jenkins J."/>
            <person name="Williams M."/>
            <person name="Shu S."/>
            <person name="Plott C."/>
            <person name="Barry K."/>
            <person name="Rajasekar S."/>
            <person name="Grimwood J."/>
            <person name="Han X."/>
            <person name="Sun S."/>
            <person name="Hou Z."/>
            <person name="He W."/>
            <person name="Dai G."/>
            <person name="Sun C."/>
            <person name="Schmutz J."/>
            <person name="Leebens-Mack J.H."/>
            <person name="Li F.W."/>
            <person name="Wang L."/>
        </authorList>
    </citation>
    <scope>NUCLEOTIDE SEQUENCE [LARGE SCALE GENOMIC DNA]</scope>
    <source>
        <strain evidence="2">cv. PW_Plant_1</strain>
    </source>
</reference>
<comment type="caution">
    <text evidence="1">The sequence shown here is derived from an EMBL/GenBank/DDBJ whole genome shotgun (WGS) entry which is preliminary data.</text>
</comment>
<evidence type="ECO:0000313" key="2">
    <source>
        <dbReference type="Proteomes" id="UP001162992"/>
    </source>
</evidence>
<name>A0ACC2ENX8_DIPCM</name>
<protein>
    <submittedName>
        <fullName evidence="1">Uncharacterized protein</fullName>
    </submittedName>
</protein>
<accession>A0ACC2ENX8</accession>
<organism evidence="1 2">
    <name type="scientific">Diphasiastrum complanatum</name>
    <name type="common">Issler's clubmoss</name>
    <name type="synonym">Lycopodium complanatum</name>
    <dbReference type="NCBI Taxonomy" id="34168"/>
    <lineage>
        <taxon>Eukaryota</taxon>
        <taxon>Viridiplantae</taxon>
        <taxon>Streptophyta</taxon>
        <taxon>Embryophyta</taxon>
        <taxon>Tracheophyta</taxon>
        <taxon>Lycopodiopsida</taxon>
        <taxon>Lycopodiales</taxon>
        <taxon>Lycopodiaceae</taxon>
        <taxon>Lycopodioideae</taxon>
        <taxon>Diphasiastrum</taxon>
    </lineage>
</organism>
<proteinExistence type="predicted"/>
<keyword evidence="2" id="KW-1185">Reference proteome</keyword>
<evidence type="ECO:0000313" key="1">
    <source>
        <dbReference type="EMBL" id="KAJ7568142.1"/>
    </source>
</evidence>
<dbReference type="EMBL" id="CM055092">
    <property type="protein sequence ID" value="KAJ7568142.1"/>
    <property type="molecule type" value="Genomic_DNA"/>
</dbReference>
<dbReference type="Proteomes" id="UP001162992">
    <property type="component" value="Chromosome 1"/>
</dbReference>